<dbReference type="EMBL" id="CAJHUC010002720">
    <property type="protein sequence ID" value="CAD7704263.1"/>
    <property type="molecule type" value="Genomic_DNA"/>
</dbReference>
<dbReference type="AlphaFoldDB" id="A0A8S1JA09"/>
<organism evidence="1 2">
    <name type="scientific">Ostreobium quekettii</name>
    <dbReference type="NCBI Taxonomy" id="121088"/>
    <lineage>
        <taxon>Eukaryota</taxon>
        <taxon>Viridiplantae</taxon>
        <taxon>Chlorophyta</taxon>
        <taxon>core chlorophytes</taxon>
        <taxon>Ulvophyceae</taxon>
        <taxon>TCBD clade</taxon>
        <taxon>Bryopsidales</taxon>
        <taxon>Ostreobineae</taxon>
        <taxon>Ostreobiaceae</taxon>
        <taxon>Ostreobium</taxon>
    </lineage>
</organism>
<gene>
    <name evidence="1" type="ORF">OSTQU699_LOCUS9618</name>
</gene>
<dbReference type="Proteomes" id="UP000708148">
    <property type="component" value="Unassembled WGS sequence"/>
</dbReference>
<evidence type="ECO:0000313" key="2">
    <source>
        <dbReference type="Proteomes" id="UP000708148"/>
    </source>
</evidence>
<comment type="caution">
    <text evidence="1">The sequence shown here is derived from an EMBL/GenBank/DDBJ whole genome shotgun (WGS) entry which is preliminary data.</text>
</comment>
<protein>
    <submittedName>
        <fullName evidence="1">Uncharacterized protein</fullName>
    </submittedName>
</protein>
<proteinExistence type="predicted"/>
<accession>A0A8S1JA09</accession>
<keyword evidence="2" id="KW-1185">Reference proteome</keyword>
<sequence length="108" mass="11659">MVGTSMPDVADNIDDLGCRWDALGHKSGTLRCCVASCALHQQGGFSLLEICNPSPMLIMGVCAARLDGLPWNMELRWNGRSGPTICNRRSRVVQPSSSAQYDCCATRG</sequence>
<name>A0A8S1JA09_9CHLO</name>
<evidence type="ECO:0000313" key="1">
    <source>
        <dbReference type="EMBL" id="CAD7704263.1"/>
    </source>
</evidence>
<reference evidence="1" key="1">
    <citation type="submission" date="2020-12" db="EMBL/GenBank/DDBJ databases">
        <authorList>
            <person name="Iha C."/>
        </authorList>
    </citation>
    <scope>NUCLEOTIDE SEQUENCE</scope>
</reference>